<sequence>MPRARPSLVAMERAAVLRVKRKRGGPLPVEALVLACKRLRTEAGTAAPATRDEVEENLFKLVATVTSEDEPVQKYVQDAITKQKAAQLLRPSQGSVQRVIENLRSSKKIERQESRYRLVASHRPNFTDGENAVSDTNGEKLSESNCLNSGTSQQETSEISGCCSGFQLFDIIQEDEEEKDPVLQKQDDPDVILCNAVEMIRERLVVSDREKEEEQSSKDGDYVYDIYYMETTSPGWIENILSVQPYTQDCELVDEERISEEIYEDEDDENNENNWRNEYPDEDDFLPEGDEDESDKSSLSDEDGGYIRRTWEKYQSDVLREFEYDGLEELDSE</sequence>
<dbReference type="PANTHER" id="PTHR31196:SF2">
    <property type="entry name" value="RNA POLYMERASE II NUCLEAR LOCALIZATION PROTEIN SLC7A6OS-RELATED"/>
    <property type="match status" value="1"/>
</dbReference>
<dbReference type="CTD" id="84138"/>
<keyword evidence="8" id="KW-0653">Protein transport</keyword>
<organism evidence="12 13">
    <name type="scientific">Anolis carolinensis</name>
    <name type="common">Green anole</name>
    <name type="synonym">American chameleon</name>
    <dbReference type="NCBI Taxonomy" id="28377"/>
    <lineage>
        <taxon>Eukaryota</taxon>
        <taxon>Metazoa</taxon>
        <taxon>Chordata</taxon>
        <taxon>Craniata</taxon>
        <taxon>Vertebrata</taxon>
        <taxon>Euteleostomi</taxon>
        <taxon>Lepidosauria</taxon>
        <taxon>Squamata</taxon>
        <taxon>Bifurcata</taxon>
        <taxon>Unidentata</taxon>
        <taxon>Episquamata</taxon>
        <taxon>Toxicofera</taxon>
        <taxon>Iguania</taxon>
        <taxon>Dactyloidae</taxon>
        <taxon>Anolis</taxon>
    </lineage>
</organism>
<name>H9GG60_ANOCA</name>
<evidence type="ECO:0000313" key="12">
    <source>
        <dbReference type="Ensembl" id="ENSACAP00000010037.3"/>
    </source>
</evidence>
<feature type="compositionally biased region" description="Basic and acidic residues" evidence="10">
    <location>
        <begin position="295"/>
        <end position="307"/>
    </location>
</feature>
<dbReference type="OrthoDB" id="6255506at2759"/>
<dbReference type="GO" id="GO:0032502">
    <property type="term" value="P:developmental process"/>
    <property type="evidence" value="ECO:0000318"/>
    <property type="project" value="GO_Central"/>
</dbReference>
<comment type="function">
    <text evidence="1">Directs RNA polymerase II nuclear import.</text>
</comment>
<evidence type="ECO:0000256" key="4">
    <source>
        <dbReference type="ARBA" id="ARBA00010218"/>
    </source>
</evidence>
<dbReference type="InParanoid" id="H9GG60"/>
<evidence type="ECO:0000313" key="13">
    <source>
        <dbReference type="Proteomes" id="UP000001646"/>
    </source>
</evidence>
<dbReference type="GO" id="GO:0005737">
    <property type="term" value="C:cytoplasm"/>
    <property type="evidence" value="ECO:0007669"/>
    <property type="project" value="UniProtKB-SubCell"/>
</dbReference>
<keyword evidence="13" id="KW-1185">Reference proteome</keyword>
<evidence type="ECO:0000256" key="1">
    <source>
        <dbReference type="ARBA" id="ARBA00003202"/>
    </source>
</evidence>
<reference evidence="12" key="1">
    <citation type="submission" date="2009-12" db="EMBL/GenBank/DDBJ databases">
        <title>The Genome Sequence of Anolis carolinensis (Green Anole Lizard).</title>
        <authorList>
            <consortium name="The Genome Sequencing Platform"/>
            <person name="Di Palma F."/>
            <person name="Alfoldi J."/>
            <person name="Heiman D."/>
            <person name="Young S."/>
            <person name="Grabherr M."/>
            <person name="Johnson J."/>
            <person name="Lander E.S."/>
            <person name="Lindblad-Toh K."/>
        </authorList>
    </citation>
    <scope>NUCLEOTIDE SEQUENCE [LARGE SCALE GENOMIC DNA]</scope>
    <source>
        <strain evidence="12">JBL SC #1</strain>
    </source>
</reference>
<dbReference type="GeneTree" id="ENSGT00390000015672"/>
<dbReference type="PANTHER" id="PTHR31196">
    <property type="entry name" value="RNA POLYMERASE II NUCLEAR LOCALIZATION PROTEIN SLC7A6OS-RELATED"/>
    <property type="match status" value="1"/>
</dbReference>
<dbReference type="KEGG" id="acs:100562491"/>
<feature type="region of interest" description="Disordered" evidence="10">
    <location>
        <begin position="262"/>
        <end position="307"/>
    </location>
</feature>
<dbReference type="GeneID" id="100562491"/>
<protein>
    <recommendedName>
        <fullName evidence="5">Probable RNA polymerase II nuclear localization protein SLC7A6OS</fullName>
    </recommendedName>
</protein>
<dbReference type="GO" id="GO:0005634">
    <property type="term" value="C:nucleus"/>
    <property type="evidence" value="ECO:0007669"/>
    <property type="project" value="UniProtKB-SubCell"/>
</dbReference>
<keyword evidence="9" id="KW-0539">Nucleus</keyword>
<dbReference type="GO" id="GO:0002244">
    <property type="term" value="P:hematopoietic progenitor cell differentiation"/>
    <property type="evidence" value="ECO:0007669"/>
    <property type="project" value="Ensembl"/>
</dbReference>
<dbReference type="Pfam" id="PF08574">
    <property type="entry name" value="Iwr1"/>
    <property type="match status" value="1"/>
</dbReference>
<proteinExistence type="inferred from homology"/>
<evidence type="ECO:0000256" key="2">
    <source>
        <dbReference type="ARBA" id="ARBA00004123"/>
    </source>
</evidence>
<keyword evidence="7" id="KW-0963">Cytoplasm</keyword>
<reference evidence="12" key="3">
    <citation type="submission" date="2025-09" db="UniProtKB">
        <authorList>
            <consortium name="Ensembl"/>
        </authorList>
    </citation>
    <scope>IDENTIFICATION</scope>
</reference>
<evidence type="ECO:0000259" key="11">
    <source>
        <dbReference type="Pfam" id="PF08574"/>
    </source>
</evidence>
<dbReference type="eggNOG" id="KOG4852">
    <property type="taxonomic scope" value="Eukaryota"/>
</dbReference>
<evidence type="ECO:0000256" key="3">
    <source>
        <dbReference type="ARBA" id="ARBA00004496"/>
    </source>
</evidence>
<dbReference type="InterPro" id="IPR040218">
    <property type="entry name" value="SLC7A6OS"/>
</dbReference>
<evidence type="ECO:0000256" key="5">
    <source>
        <dbReference type="ARBA" id="ARBA00017036"/>
    </source>
</evidence>
<dbReference type="Bgee" id="ENSACAG00000010238">
    <property type="expression patterns" value="Expressed in heart and 13 other cell types or tissues"/>
</dbReference>
<evidence type="ECO:0000256" key="6">
    <source>
        <dbReference type="ARBA" id="ARBA00022448"/>
    </source>
</evidence>
<feature type="compositionally biased region" description="Acidic residues" evidence="10">
    <location>
        <begin position="262"/>
        <end position="271"/>
    </location>
</feature>
<evidence type="ECO:0000256" key="10">
    <source>
        <dbReference type="SAM" id="MobiDB-lite"/>
    </source>
</evidence>
<keyword evidence="6" id="KW-0813">Transport</keyword>
<dbReference type="GO" id="GO:0015031">
    <property type="term" value="P:protein transport"/>
    <property type="evidence" value="ECO:0007669"/>
    <property type="project" value="UniProtKB-KW"/>
</dbReference>
<evidence type="ECO:0000256" key="9">
    <source>
        <dbReference type="ARBA" id="ARBA00023242"/>
    </source>
</evidence>
<dbReference type="RefSeq" id="XP_003222994.2">
    <property type="nucleotide sequence ID" value="XM_003222946.4"/>
</dbReference>
<accession>H9GG60</accession>
<evidence type="ECO:0000256" key="8">
    <source>
        <dbReference type="ARBA" id="ARBA00022927"/>
    </source>
</evidence>
<comment type="similarity">
    <text evidence="4">Belongs to the IWR1/SLC7A6OS family.</text>
</comment>
<dbReference type="Ensembl" id="ENSACAT00000010244.4">
    <property type="protein sequence ID" value="ENSACAP00000010037.3"/>
    <property type="gene ID" value="ENSACAG00000010238.4"/>
</dbReference>
<gene>
    <name evidence="12" type="primary">SLC7A6OS</name>
</gene>
<evidence type="ECO:0000256" key="7">
    <source>
        <dbReference type="ARBA" id="ARBA00022490"/>
    </source>
</evidence>
<reference evidence="12" key="2">
    <citation type="submission" date="2025-08" db="UniProtKB">
        <authorList>
            <consortium name="Ensembl"/>
        </authorList>
    </citation>
    <scope>IDENTIFICATION</scope>
</reference>
<feature type="domain" description="Transcription factor Iwr1" evidence="11">
    <location>
        <begin position="220"/>
        <end position="283"/>
    </location>
</feature>
<feature type="compositionally biased region" description="Acidic residues" evidence="10">
    <location>
        <begin position="280"/>
        <end position="294"/>
    </location>
</feature>
<comment type="subcellular location">
    <subcellularLocation>
        <location evidence="3">Cytoplasm</location>
    </subcellularLocation>
    <subcellularLocation>
        <location evidence="2">Nucleus</location>
    </subcellularLocation>
</comment>
<dbReference type="Proteomes" id="UP000001646">
    <property type="component" value="Unplaced"/>
</dbReference>
<dbReference type="STRING" id="28377.ENSACAP00000010037"/>
<dbReference type="InterPro" id="IPR013883">
    <property type="entry name" value="TF_Iwr1_dom"/>
</dbReference>
<dbReference type="HOGENOM" id="CLU_059743_0_0_1"/>
<dbReference type="AlphaFoldDB" id="H9GG60"/>